<dbReference type="GO" id="GO:0006139">
    <property type="term" value="P:nucleobase-containing compound metabolic process"/>
    <property type="evidence" value="ECO:0007669"/>
    <property type="project" value="InterPro"/>
</dbReference>
<dbReference type="Pfam" id="PF00406">
    <property type="entry name" value="ADK"/>
    <property type="match status" value="1"/>
</dbReference>
<dbReference type="GO" id="GO:0005524">
    <property type="term" value="F:ATP binding"/>
    <property type="evidence" value="ECO:0007669"/>
    <property type="project" value="InterPro"/>
</dbReference>
<keyword evidence="1" id="KW-0808">Transferase</keyword>
<dbReference type="GO" id="GO:0019205">
    <property type="term" value="F:nucleobase-containing compound kinase activity"/>
    <property type="evidence" value="ECO:0007669"/>
    <property type="project" value="InterPro"/>
</dbReference>
<dbReference type="Pfam" id="PF05186">
    <property type="entry name" value="Dpy-30"/>
    <property type="match status" value="1"/>
</dbReference>
<dbReference type="PANTHER" id="PTHR23359">
    <property type="entry name" value="NUCLEOTIDE KINASE"/>
    <property type="match status" value="1"/>
</dbReference>
<sequence>MSDNELEEEISEVNDEKRIESKRVFINYVDTYNGKNLAKYLSKCVVGASLEGGEEEAANEEEGAANTDNKKDNTYNIYATIKNPEDYKQPEFVKEIIKAQNKEELLEQLMECDVIIYDIMHEPDQVDEACWAISTLNSQVERIDKPKIFILLSTVMTWAKTKPADPEDPDLPFTEEDFRRRKAHPNYKDHLAAEKTVIKFGKSNKKKLSTYVICAGLLYGQEENIFHYLFKAAWHNNDLNLYGNGKNSLPTMHINDLAAIIQNIADSRPKVRYIVAVDDSKSTLKQITRAISKNLGNGKVKPVAKEDALLNKEIPQSDFDMITLDLKMDAAYIKENMQIKWNSENGLVENIPKIIKEYKTTRNLIPFKVCILGPPGVGKSTIAQQLAQHYKIHHIHIKDVINQAIENLNKFAKRTENEAEKVNDDADGDGEQEEEEEEEEEEQPDLSELDAINENMESNNGRLDDQYVIKFFKERLMSKACQNQGFILDGFPKTREQAQALFEPDEQDEEAEEDTNGDEDAPKFNKSITPEIIIKLDASDEFLCKRIMNLPEKLVQDTHNTEEGLTRRLSEYRELNVEDNSVINVFEEDFALDVIKINPETLEEDKSFLHKNLVEMIKSENMKEPRNYGLSAAEKAELKRIELEQRLIKERHEKEERERLEAEEAIERVKKQTEWNEKLEQIKKEEIEYLETQSVPLRKYLMTHVMPTLTKGLIECCKIKPEDPIDYLAEYLFKNNPQVD</sequence>
<dbReference type="Gene3D" id="1.20.890.10">
    <property type="entry name" value="cAMP-dependent protein kinase regulatory subunit, dimerization-anchoring domain"/>
    <property type="match status" value="1"/>
</dbReference>
<dbReference type="InterPro" id="IPR036291">
    <property type="entry name" value="NAD(P)-bd_dom_sf"/>
</dbReference>
<dbReference type="SUPFAM" id="SSF52540">
    <property type="entry name" value="P-loop containing nucleoside triphosphate hydrolases"/>
    <property type="match status" value="1"/>
</dbReference>
<dbReference type="Gene3D" id="3.40.50.300">
    <property type="entry name" value="P-loop containing nucleotide triphosphate hydrolases"/>
    <property type="match status" value="1"/>
</dbReference>
<dbReference type="InterPro" id="IPR027417">
    <property type="entry name" value="P-loop_NTPase"/>
</dbReference>
<dbReference type="Gene3D" id="3.40.50.720">
    <property type="entry name" value="NAD(P)-binding Rossmann-like Domain"/>
    <property type="match status" value="1"/>
</dbReference>
<protein>
    <recommendedName>
        <fullName evidence="8">Adenylate kinase 7</fullName>
    </recommendedName>
</protein>
<dbReference type="Pfam" id="PF13207">
    <property type="entry name" value="AAA_17"/>
    <property type="match status" value="1"/>
</dbReference>
<gene>
    <name evidence="6" type="ORF">OXX778_LOCUS11106</name>
</gene>
<keyword evidence="3" id="KW-0418">Kinase</keyword>
<accession>A0A813Z6Q7</accession>
<feature type="compositionally biased region" description="Acidic residues" evidence="5">
    <location>
        <begin position="503"/>
        <end position="519"/>
    </location>
</feature>
<evidence type="ECO:0000313" key="6">
    <source>
        <dbReference type="EMBL" id="CAF0894991.1"/>
    </source>
</evidence>
<dbReference type="OrthoDB" id="10262413at2759"/>
<dbReference type="CDD" id="cd22967">
    <property type="entry name" value="DD_AK7"/>
    <property type="match status" value="1"/>
</dbReference>
<dbReference type="SUPFAM" id="SSF51735">
    <property type="entry name" value="NAD(P)-binding Rossmann-fold domains"/>
    <property type="match status" value="1"/>
</dbReference>
<reference evidence="6" key="1">
    <citation type="submission" date="2021-02" db="EMBL/GenBank/DDBJ databases">
        <authorList>
            <person name="Nowell W R."/>
        </authorList>
    </citation>
    <scope>NUCLEOTIDE SEQUENCE</scope>
    <source>
        <strain evidence="6">Ploen Becks lab</strain>
    </source>
</reference>
<feature type="region of interest" description="Disordered" evidence="5">
    <location>
        <begin position="502"/>
        <end position="525"/>
    </location>
</feature>
<evidence type="ECO:0008006" key="8">
    <source>
        <dbReference type="Google" id="ProtNLM"/>
    </source>
</evidence>
<dbReference type="EMBL" id="CAJNOC010001840">
    <property type="protein sequence ID" value="CAF0894991.1"/>
    <property type="molecule type" value="Genomic_DNA"/>
</dbReference>
<evidence type="ECO:0000256" key="1">
    <source>
        <dbReference type="ARBA" id="ARBA00022679"/>
    </source>
</evidence>
<keyword evidence="2" id="KW-0547">Nucleotide-binding</keyword>
<evidence type="ECO:0000313" key="7">
    <source>
        <dbReference type="Proteomes" id="UP000663879"/>
    </source>
</evidence>
<organism evidence="6 7">
    <name type="scientific">Brachionus calyciflorus</name>
    <dbReference type="NCBI Taxonomy" id="104777"/>
    <lineage>
        <taxon>Eukaryota</taxon>
        <taxon>Metazoa</taxon>
        <taxon>Spiralia</taxon>
        <taxon>Gnathifera</taxon>
        <taxon>Rotifera</taxon>
        <taxon>Eurotatoria</taxon>
        <taxon>Monogononta</taxon>
        <taxon>Pseudotrocha</taxon>
        <taxon>Ploima</taxon>
        <taxon>Brachionidae</taxon>
        <taxon>Brachionus</taxon>
    </lineage>
</organism>
<name>A0A813Z6Q7_9BILA</name>
<evidence type="ECO:0000256" key="2">
    <source>
        <dbReference type="ARBA" id="ARBA00022741"/>
    </source>
</evidence>
<keyword evidence="7" id="KW-1185">Reference proteome</keyword>
<dbReference type="InterPro" id="IPR047499">
    <property type="entry name" value="DD_AK7"/>
</dbReference>
<evidence type="ECO:0000256" key="3">
    <source>
        <dbReference type="ARBA" id="ARBA00022777"/>
    </source>
</evidence>
<proteinExistence type="predicted"/>
<dbReference type="CDD" id="cd01428">
    <property type="entry name" value="ADK"/>
    <property type="match status" value="1"/>
</dbReference>
<evidence type="ECO:0000256" key="5">
    <source>
        <dbReference type="SAM" id="MobiDB-lite"/>
    </source>
</evidence>
<dbReference type="InterPro" id="IPR007858">
    <property type="entry name" value="Dpy-30_motif"/>
</dbReference>
<dbReference type="Proteomes" id="UP000663879">
    <property type="component" value="Unassembled WGS sequence"/>
</dbReference>
<dbReference type="InterPro" id="IPR000850">
    <property type="entry name" value="Adenylat/UMP-CMP_kin"/>
</dbReference>
<evidence type="ECO:0000256" key="4">
    <source>
        <dbReference type="SAM" id="Coils"/>
    </source>
</evidence>
<feature type="coiled-coil region" evidence="4">
    <location>
        <begin position="633"/>
        <end position="672"/>
    </location>
</feature>
<dbReference type="AlphaFoldDB" id="A0A813Z6Q7"/>
<feature type="region of interest" description="Disordered" evidence="5">
    <location>
        <begin position="416"/>
        <end position="448"/>
    </location>
</feature>
<comment type="caution">
    <text evidence="6">The sequence shown here is derived from an EMBL/GenBank/DDBJ whole genome shotgun (WGS) entry which is preliminary data.</text>
</comment>
<feature type="compositionally biased region" description="Acidic residues" evidence="5">
    <location>
        <begin position="425"/>
        <end position="448"/>
    </location>
</feature>
<keyword evidence="4" id="KW-0175">Coiled coil</keyword>